<evidence type="ECO:0000256" key="2">
    <source>
        <dbReference type="SAM" id="SignalP"/>
    </source>
</evidence>
<feature type="chain" id="PRO_5038347920" description="Lipoprotein" evidence="2">
    <location>
        <begin position="24"/>
        <end position="169"/>
    </location>
</feature>
<proteinExistence type="predicted"/>
<reference evidence="4" key="1">
    <citation type="submission" date="2016-10" db="EMBL/GenBank/DDBJ databases">
        <authorList>
            <person name="Varghese N."/>
            <person name="Submissions S."/>
        </authorList>
    </citation>
    <scope>NUCLEOTIDE SEQUENCE [LARGE SCALE GENOMIC DNA]</scope>
    <source>
        <strain evidence="4">CGMCC 4.7038</strain>
    </source>
</reference>
<dbReference type="AlphaFoldDB" id="A0A1H7CBG6"/>
<dbReference type="PROSITE" id="PS51257">
    <property type="entry name" value="PROKAR_LIPOPROTEIN"/>
    <property type="match status" value="1"/>
</dbReference>
<evidence type="ECO:0000313" key="4">
    <source>
        <dbReference type="Proteomes" id="UP000198707"/>
    </source>
</evidence>
<feature type="region of interest" description="Disordered" evidence="1">
    <location>
        <begin position="27"/>
        <end position="57"/>
    </location>
</feature>
<keyword evidence="2" id="KW-0732">Signal</keyword>
<feature type="signal peptide" evidence="2">
    <location>
        <begin position="1"/>
        <end position="23"/>
    </location>
</feature>
<feature type="compositionally biased region" description="Low complexity" evidence="1">
    <location>
        <begin position="29"/>
        <end position="57"/>
    </location>
</feature>
<dbReference type="EMBL" id="FNYV01000009">
    <property type="protein sequence ID" value="SEJ86594.1"/>
    <property type="molecule type" value="Genomic_DNA"/>
</dbReference>
<gene>
    <name evidence="3" type="ORF">SAMN05443287_10916</name>
</gene>
<keyword evidence="4" id="KW-1185">Reference proteome</keyword>
<evidence type="ECO:0000256" key="1">
    <source>
        <dbReference type="SAM" id="MobiDB-lite"/>
    </source>
</evidence>
<protein>
    <recommendedName>
        <fullName evidence="5">Lipoprotein</fullName>
    </recommendedName>
</protein>
<evidence type="ECO:0000313" key="3">
    <source>
        <dbReference type="EMBL" id="SEJ86594.1"/>
    </source>
</evidence>
<sequence length="169" mass="16598">MNRVRTSFLALTCAALLAVTACSGEDGTAESSPSAAAPTASAASPSPATSSPSTATAADVVGDKKLCESAKEASKEMRDALVEAIQAGDEPSPALFKEVFAGLEEKLVTLAATGTGDSKVVAALGKFSTEAGRAAAAADPATAADNPAFEKAGADLTAACKKAGVSVTF</sequence>
<dbReference type="Proteomes" id="UP000198707">
    <property type="component" value="Unassembled WGS sequence"/>
</dbReference>
<dbReference type="OrthoDB" id="3397569at2"/>
<evidence type="ECO:0008006" key="5">
    <source>
        <dbReference type="Google" id="ProtNLM"/>
    </source>
</evidence>
<dbReference type="RefSeq" id="WP_092381849.1">
    <property type="nucleotide sequence ID" value="NZ_BOPI01000063.1"/>
</dbReference>
<name>A0A1H7CBG6_9ACTN</name>
<accession>A0A1H7CBG6</accession>
<dbReference type="STRING" id="1144548.SAMN05443287_10916"/>
<organism evidence="3 4">
    <name type="scientific">Micromonospora phaseoli</name>
    <dbReference type="NCBI Taxonomy" id="1144548"/>
    <lineage>
        <taxon>Bacteria</taxon>
        <taxon>Bacillati</taxon>
        <taxon>Actinomycetota</taxon>
        <taxon>Actinomycetes</taxon>
        <taxon>Micromonosporales</taxon>
        <taxon>Micromonosporaceae</taxon>
        <taxon>Micromonospora</taxon>
    </lineage>
</organism>